<organism evidence="1 2">
    <name type="scientific">Desulfonema magnum</name>
    <dbReference type="NCBI Taxonomy" id="45655"/>
    <lineage>
        <taxon>Bacteria</taxon>
        <taxon>Pseudomonadati</taxon>
        <taxon>Thermodesulfobacteriota</taxon>
        <taxon>Desulfobacteria</taxon>
        <taxon>Desulfobacterales</taxon>
        <taxon>Desulfococcaceae</taxon>
        <taxon>Desulfonema</taxon>
    </lineage>
</organism>
<accession>A0A975GM47</accession>
<sequence length="55" mass="6543">MSIRTERGGFLFLYRKSTGRKDKKRKMRLPFLILFPCTFCRASSDTDRCPVNKIR</sequence>
<dbReference type="KEGG" id="dmm:dnm_025550"/>
<gene>
    <name evidence="1" type="ORF">dnm_025550</name>
</gene>
<proteinExistence type="predicted"/>
<dbReference type="AlphaFoldDB" id="A0A975GM47"/>
<dbReference type="EMBL" id="CP061800">
    <property type="protein sequence ID" value="QTA86531.1"/>
    <property type="molecule type" value="Genomic_DNA"/>
</dbReference>
<reference evidence="1" key="1">
    <citation type="journal article" date="2021" name="Microb. Physiol.">
        <title>Proteogenomic Insights into the Physiology of Marine, Sulfate-Reducing, Filamentous Desulfonema limicola and Desulfonema magnum.</title>
        <authorList>
            <person name="Schnaars V."/>
            <person name="Wohlbrand L."/>
            <person name="Scheve S."/>
            <person name="Hinrichs C."/>
            <person name="Reinhardt R."/>
            <person name="Rabus R."/>
        </authorList>
    </citation>
    <scope>NUCLEOTIDE SEQUENCE</scope>
    <source>
        <strain evidence="1">4be13</strain>
    </source>
</reference>
<protein>
    <submittedName>
        <fullName evidence="1">Uncharacterized protein</fullName>
    </submittedName>
</protein>
<keyword evidence="2" id="KW-1185">Reference proteome</keyword>
<dbReference type="Proteomes" id="UP000663722">
    <property type="component" value="Chromosome"/>
</dbReference>
<evidence type="ECO:0000313" key="1">
    <source>
        <dbReference type="EMBL" id="QTA86531.1"/>
    </source>
</evidence>
<name>A0A975GM47_9BACT</name>
<evidence type="ECO:0000313" key="2">
    <source>
        <dbReference type="Proteomes" id="UP000663722"/>
    </source>
</evidence>